<keyword evidence="2" id="KW-1185">Reference proteome</keyword>
<accession>A0A7J7EQT6</accession>
<reference evidence="1 2" key="1">
    <citation type="journal article" date="2020" name="Mol. Biol. Evol.">
        <title>Interspecific Gene Flow and the Evolution of Specialization in Black and White Rhinoceros.</title>
        <authorList>
            <person name="Moodley Y."/>
            <person name="Westbury M.V."/>
            <person name="Russo I.M."/>
            <person name="Gopalakrishnan S."/>
            <person name="Rakotoarivelo A."/>
            <person name="Olsen R.A."/>
            <person name="Prost S."/>
            <person name="Tunstall T."/>
            <person name="Ryder O.A."/>
            <person name="Dalen L."/>
            <person name="Bruford M.W."/>
        </authorList>
    </citation>
    <scope>NUCLEOTIDE SEQUENCE [LARGE SCALE GENOMIC DNA]</scope>
    <source>
        <strain evidence="1">SBR-YM</strain>
        <tissue evidence="1">Skin</tissue>
    </source>
</reference>
<comment type="caution">
    <text evidence="1">The sequence shown here is derived from an EMBL/GenBank/DDBJ whole genome shotgun (WGS) entry which is preliminary data.</text>
</comment>
<dbReference type="EMBL" id="JACDTQ010002496">
    <property type="protein sequence ID" value="KAF5918033.1"/>
    <property type="molecule type" value="Genomic_DNA"/>
</dbReference>
<dbReference type="AlphaFoldDB" id="A0A7J7EQT6"/>
<evidence type="ECO:0000313" key="1">
    <source>
        <dbReference type="EMBL" id="KAF5918033.1"/>
    </source>
</evidence>
<dbReference type="Proteomes" id="UP000551758">
    <property type="component" value="Unassembled WGS sequence"/>
</dbReference>
<protein>
    <submittedName>
        <fullName evidence="1">Uncharacterized protein</fullName>
    </submittedName>
</protein>
<sequence>MKKNLEKVYNIQNRVVTGGHMVKDWNIPSNHLMTPRAPREVIFKNQHVHWFCQSNTASCKSLLVE</sequence>
<evidence type="ECO:0000313" key="2">
    <source>
        <dbReference type="Proteomes" id="UP000551758"/>
    </source>
</evidence>
<gene>
    <name evidence="1" type="ORF">HPG69_019839</name>
</gene>
<proteinExistence type="predicted"/>
<name>A0A7J7EQT6_DICBM</name>
<organism evidence="1 2">
    <name type="scientific">Diceros bicornis minor</name>
    <name type="common">South-central black rhinoceros</name>
    <dbReference type="NCBI Taxonomy" id="77932"/>
    <lineage>
        <taxon>Eukaryota</taxon>
        <taxon>Metazoa</taxon>
        <taxon>Chordata</taxon>
        <taxon>Craniata</taxon>
        <taxon>Vertebrata</taxon>
        <taxon>Euteleostomi</taxon>
        <taxon>Mammalia</taxon>
        <taxon>Eutheria</taxon>
        <taxon>Laurasiatheria</taxon>
        <taxon>Perissodactyla</taxon>
        <taxon>Rhinocerotidae</taxon>
        <taxon>Diceros</taxon>
    </lineage>
</organism>